<comment type="subcellular location">
    <subcellularLocation>
        <location evidence="1">Endomembrane system</location>
        <topology evidence="1">Multi-pass membrane protein</topology>
    </subcellularLocation>
</comment>
<accession>A0A6P3ZQ43</accession>
<evidence type="ECO:0000256" key="1">
    <source>
        <dbReference type="ARBA" id="ARBA00004127"/>
    </source>
</evidence>
<evidence type="ECO:0000313" key="13">
    <source>
        <dbReference type="Proteomes" id="UP001652623"/>
    </source>
</evidence>
<keyword evidence="6" id="KW-0029">Amino-acid transport</keyword>
<dbReference type="InterPro" id="IPR013057">
    <property type="entry name" value="AA_transpt_TM"/>
</dbReference>
<proteinExistence type="inferred from homology"/>
<dbReference type="RefSeq" id="XP_015881293.3">
    <property type="nucleotide sequence ID" value="XM_016025807.4"/>
</dbReference>
<dbReference type="KEGG" id="zju:132799221"/>
<evidence type="ECO:0000256" key="5">
    <source>
        <dbReference type="ARBA" id="ARBA00022847"/>
    </source>
</evidence>
<dbReference type="GeneID" id="132799221"/>
<feature type="domain" description="Amino acid transporter transmembrane" evidence="12">
    <location>
        <begin position="58"/>
        <end position="489"/>
    </location>
</feature>
<dbReference type="GO" id="GO:0006865">
    <property type="term" value="P:amino acid transport"/>
    <property type="evidence" value="ECO:0007669"/>
    <property type="project" value="UniProtKB-KW"/>
</dbReference>
<feature type="transmembrane region" description="Helical" evidence="11">
    <location>
        <begin position="406"/>
        <end position="426"/>
    </location>
</feature>
<evidence type="ECO:0000259" key="12">
    <source>
        <dbReference type="Pfam" id="PF01490"/>
    </source>
</evidence>
<dbReference type="Gene3D" id="1.20.1740.10">
    <property type="entry name" value="Amino acid/polyamine transporter I"/>
    <property type="match status" value="1"/>
</dbReference>
<dbReference type="InParanoid" id="A0A6P3ZQ43"/>
<feature type="transmembrane region" description="Helical" evidence="11">
    <location>
        <begin position="303"/>
        <end position="323"/>
    </location>
</feature>
<feature type="transmembrane region" description="Helical" evidence="11">
    <location>
        <begin position="215"/>
        <end position="237"/>
    </location>
</feature>
<keyword evidence="13" id="KW-1185">Reference proteome</keyword>
<keyword evidence="5" id="KW-0769">Symport</keyword>
<evidence type="ECO:0000256" key="9">
    <source>
        <dbReference type="ARBA" id="ARBA00023294"/>
    </source>
</evidence>
<dbReference type="Pfam" id="PF01490">
    <property type="entry name" value="Aa_trans"/>
    <property type="match status" value="1"/>
</dbReference>
<feature type="transmembrane region" description="Helical" evidence="11">
    <location>
        <begin position="432"/>
        <end position="451"/>
    </location>
</feature>
<keyword evidence="8 11" id="KW-0472">Membrane</keyword>
<sequence>MGGLEDADYQTPLLHTQVSEPPLIRTEFRSKLMGVLTDADDQTSLLHAQISKPSLIRTGNVWTAVAHIIAGVIGSGALSVAWSMAQLGWIAGPLAMLFFALINLTSAFLLCNCYRSPDPEYGLYRNRSYLEAVHNNLGKKNALVCGLFLQVNLFGTAVVYTVTSATSLRAIHNSYCYPIEGKQGNCGYGDASYMLLFGVVQILLSQLPNFHNLKWLSIVATIMSFSYCFVGLGLGFAKVVGNVYIKGSIAGISTSTAAEKTLLVSQALGDILSAYPYSYILIEIQDTLKSPPPENQTMKKASIIAVAVTTFLYLSCGGFGYAAFGDETPGNLLTGFESYGPRWLINFANACVVLHLVGGYQIYGQPLFANVEKWFGEVFPHSRFIEDNYTIRLPLLPVFTLNPLRLCFRTAYVVSTTGIAIIFPYFNQILGVLGGVNFWPISIYFPVTMYLKQTKLEAWTAKWLTLQIFSIVCLFITVFTSTGSIQGLINEKLS</sequence>
<keyword evidence="3" id="KW-0813">Transport</keyword>
<evidence type="ECO:0000256" key="10">
    <source>
        <dbReference type="ARBA" id="ARBA00045588"/>
    </source>
</evidence>
<organism evidence="13 14">
    <name type="scientific">Ziziphus jujuba</name>
    <name type="common">Chinese jujube</name>
    <name type="synonym">Ziziphus sativa</name>
    <dbReference type="NCBI Taxonomy" id="326968"/>
    <lineage>
        <taxon>Eukaryota</taxon>
        <taxon>Viridiplantae</taxon>
        <taxon>Streptophyta</taxon>
        <taxon>Embryophyta</taxon>
        <taxon>Tracheophyta</taxon>
        <taxon>Spermatophyta</taxon>
        <taxon>Magnoliopsida</taxon>
        <taxon>eudicotyledons</taxon>
        <taxon>Gunneridae</taxon>
        <taxon>Pentapetalae</taxon>
        <taxon>rosids</taxon>
        <taxon>fabids</taxon>
        <taxon>Rosales</taxon>
        <taxon>Rhamnaceae</taxon>
        <taxon>Paliureae</taxon>
        <taxon>Ziziphus</taxon>
    </lineage>
</organism>
<evidence type="ECO:0000256" key="7">
    <source>
        <dbReference type="ARBA" id="ARBA00022989"/>
    </source>
</evidence>
<evidence type="ECO:0000256" key="2">
    <source>
        <dbReference type="ARBA" id="ARBA00005590"/>
    </source>
</evidence>
<feature type="transmembrane region" description="Helical" evidence="11">
    <location>
        <begin position="61"/>
        <end position="82"/>
    </location>
</feature>
<keyword evidence="7 11" id="KW-1133">Transmembrane helix</keyword>
<feature type="transmembrane region" description="Helical" evidence="11">
    <location>
        <begin position="88"/>
        <end position="111"/>
    </location>
</feature>
<dbReference type="PANTHER" id="PTHR48017">
    <property type="entry name" value="OS05G0424000 PROTEIN-RELATED"/>
    <property type="match status" value="1"/>
</dbReference>
<evidence type="ECO:0000256" key="3">
    <source>
        <dbReference type="ARBA" id="ARBA00022448"/>
    </source>
</evidence>
<evidence type="ECO:0000256" key="4">
    <source>
        <dbReference type="ARBA" id="ARBA00022692"/>
    </source>
</evidence>
<feature type="transmembrane region" description="Helical" evidence="11">
    <location>
        <begin position="343"/>
        <end position="363"/>
    </location>
</feature>
<comment type="function">
    <text evidence="10">Carrier protein involved in proton-driven auxin influx. Mediates the formation of auxin gradient from developing leaves (site of auxin biosynthesis) to tips by contributing to the loading of auxin in vascular tissues and facilitating acropetal (base to tip) auxin transport within inner tissues of the root apex, and basipetal (tip to base) auxin transport within outer tissues of the root apex. May be involved in lateral roots and nodules formation.</text>
</comment>
<reference evidence="13" key="1">
    <citation type="submission" date="2025-05" db="UniProtKB">
        <authorList>
            <consortium name="RefSeq"/>
        </authorList>
    </citation>
    <scope>NUCLEOTIDE SEQUENCE [LARGE SCALE GENOMIC DNA]</scope>
</reference>
<dbReference type="GO" id="GO:0015293">
    <property type="term" value="F:symporter activity"/>
    <property type="evidence" value="ECO:0007669"/>
    <property type="project" value="UniProtKB-KW"/>
</dbReference>
<gene>
    <name evidence="14" type="primary">LOC132799221</name>
</gene>
<dbReference type="AlphaFoldDB" id="A0A6P3ZQ43"/>
<protein>
    <submittedName>
        <fullName evidence="14">Probable amino acid permease 7 isoform X1</fullName>
    </submittedName>
</protein>
<dbReference type="GO" id="GO:0012505">
    <property type="term" value="C:endomembrane system"/>
    <property type="evidence" value="ECO:0007669"/>
    <property type="project" value="UniProtKB-SubCell"/>
</dbReference>
<keyword evidence="9" id="KW-0927">Auxin signaling pathway</keyword>
<evidence type="ECO:0000256" key="11">
    <source>
        <dbReference type="SAM" id="Phobius"/>
    </source>
</evidence>
<reference evidence="14" key="2">
    <citation type="submission" date="2025-08" db="UniProtKB">
        <authorList>
            <consortium name="RefSeq"/>
        </authorList>
    </citation>
    <scope>IDENTIFICATION</scope>
    <source>
        <tissue evidence="14">Seedling</tissue>
    </source>
</reference>
<feature type="transmembrane region" description="Helical" evidence="11">
    <location>
        <begin position="463"/>
        <end position="489"/>
    </location>
</feature>
<name>A0A6P3ZQ43_ZIZJJ</name>
<evidence type="ECO:0000256" key="6">
    <source>
        <dbReference type="ARBA" id="ARBA00022970"/>
    </source>
</evidence>
<dbReference type="Proteomes" id="UP001652623">
    <property type="component" value="Chromosome 1"/>
</dbReference>
<evidence type="ECO:0000256" key="8">
    <source>
        <dbReference type="ARBA" id="ARBA00023136"/>
    </source>
</evidence>
<evidence type="ECO:0000313" key="14">
    <source>
        <dbReference type="RefSeq" id="XP_015881293.3"/>
    </source>
</evidence>
<keyword evidence="4 11" id="KW-0812">Transmembrane</keyword>
<dbReference type="GO" id="GO:0009734">
    <property type="term" value="P:auxin-activated signaling pathway"/>
    <property type="evidence" value="ECO:0007669"/>
    <property type="project" value="UniProtKB-KW"/>
</dbReference>
<comment type="similarity">
    <text evidence="2">Belongs to the amino acid/polyamine transporter 2 family. Amino acid/auxin permease (AAAP) (TC 2.A.18.1) subfamily.</text>
</comment>